<sequence>MDSSKARLIAVELDTARCKGDWQAIPELAKRYKKCRPNESVLETTVCVESDFIAILRQVRNEYLIQPKETTETDIDYVNDSPHLITIQPRLTISQVQSCLKRLETFSKIIVARIYCESGRYTKALEALKKLALPLDDVNAGYGLVLLVQARVIKGFCFEMEGDVEAALACYNSAWDVASKHLTEKNESLSFWVEECLYRTILLRLRVDAPIEEILSAMRGYVQMVSTHWPVHWRIHKRWIIFRHTARYLTQICQEDNYIPAPTENSVANDTVSELVDIIMEGHRIIGWGSNSDVQRVNQFLCDVKEMTFNNPGVMRHKFFVLIRLGEFEEALYSLRSYAELIGLPDIDKTDYDSSESDQTTAIKISPADKAALIQTRLDALSAVEGDVGWNSDSHASKENEMNVLSVLLAGAQLYGREYKSGILAATVSELALTLYQRVSLVRSNDNNILAQCYLVRGVSLCLLAIQSCDENTRSANFTESIALLKASVKAAPSSWRAYYELSLAQAQTRDIKGASISISKSIELNPEHLPSWHLLALLCSCKQNKSVFESLETIEADKCSRYYFETAESYLTTRMSQILFLETLEGPRSVLKLYPELFTIYSKLSQSLDLNEQLGLITAISKTSSRPTSPTLPKSPTSPTSLRQSRIGTEDQLGLITPIPRSTSARTQSVTRKRTQSRKASLDYPRDMSEPPLPTDIPVPMSPLLSETETLKAFTTKMTQEINETVSNTVALDTRSRSASDGSTTFVSHRRERWNMLLMKLWLMVASTYMRAGFIDDAMRVISEVEDMNISSPMIWYQLGVLCIKIDRHNPLRGWDDIGIDSFKKALNLDPEHVETQVALANVYLDKQEPELAEFLLLKTTSGTGWDSAEAWYMLGTIYQKQEKIEQAKCCLFYALELNETTPLCPFSQLPCFV</sequence>
<evidence type="ECO:0000256" key="1">
    <source>
        <dbReference type="ARBA" id="ARBA00002550"/>
    </source>
</evidence>
<feature type="compositionally biased region" description="Basic and acidic residues" evidence="4">
    <location>
        <begin position="681"/>
        <end position="690"/>
    </location>
</feature>
<feature type="compositionally biased region" description="Pro residues" evidence="4">
    <location>
        <begin position="692"/>
        <end position="702"/>
    </location>
</feature>
<dbReference type="EMBL" id="JBCLYO010000030">
    <property type="protein sequence ID" value="KAL0076844.1"/>
    <property type="molecule type" value="Genomic_DNA"/>
</dbReference>
<protein>
    <recommendedName>
        <fullName evidence="7">TPR-like protein</fullName>
    </recommendedName>
</protein>
<dbReference type="InterPro" id="IPR019734">
    <property type="entry name" value="TPR_rpt"/>
</dbReference>
<evidence type="ECO:0008006" key="7">
    <source>
        <dbReference type="Google" id="ProtNLM"/>
    </source>
</evidence>
<keyword evidence="6" id="KW-1185">Reference proteome</keyword>
<feature type="compositionally biased region" description="Polar residues" evidence="4">
    <location>
        <begin position="661"/>
        <end position="671"/>
    </location>
</feature>
<dbReference type="Pfam" id="PF13181">
    <property type="entry name" value="TPR_8"/>
    <property type="match status" value="1"/>
</dbReference>
<comment type="similarity">
    <text evidence="2">Belongs to the YPP1 family.</text>
</comment>
<proteinExistence type="inferred from homology"/>
<feature type="compositionally biased region" description="Low complexity" evidence="4">
    <location>
        <begin position="622"/>
        <end position="644"/>
    </location>
</feature>
<evidence type="ECO:0000256" key="4">
    <source>
        <dbReference type="SAM" id="MobiDB-lite"/>
    </source>
</evidence>
<dbReference type="PANTHER" id="PTHR23083:SF464">
    <property type="entry name" value="TETRATRICOPEPTIDE REPEAT DOMAIN 7, ISOFORM A"/>
    <property type="match status" value="1"/>
</dbReference>
<dbReference type="InterPro" id="IPR011990">
    <property type="entry name" value="TPR-like_helical_dom_sf"/>
</dbReference>
<evidence type="ECO:0000256" key="2">
    <source>
        <dbReference type="ARBA" id="ARBA00038251"/>
    </source>
</evidence>
<dbReference type="PANTHER" id="PTHR23083">
    <property type="entry name" value="TETRATRICOPEPTIDE REPEAT PROTEIN, TPR"/>
    <property type="match status" value="1"/>
</dbReference>
<dbReference type="InterPro" id="IPR051722">
    <property type="entry name" value="Endocytosis_PI4K-reg_protein"/>
</dbReference>
<gene>
    <name evidence="5" type="ORF">J3Q64DRAFT_1684670</name>
</gene>
<evidence type="ECO:0000313" key="6">
    <source>
        <dbReference type="Proteomes" id="UP001448207"/>
    </source>
</evidence>
<name>A0ABR3ALY7_PHYBL</name>
<dbReference type="Gene3D" id="1.25.40.10">
    <property type="entry name" value="Tetratricopeptide repeat domain"/>
    <property type="match status" value="2"/>
</dbReference>
<dbReference type="PROSITE" id="PS50005">
    <property type="entry name" value="TPR"/>
    <property type="match status" value="1"/>
</dbReference>
<keyword evidence="3" id="KW-0802">TPR repeat</keyword>
<feature type="repeat" description="TPR" evidence="3">
    <location>
        <begin position="870"/>
        <end position="903"/>
    </location>
</feature>
<comment type="function">
    <text evidence="1">Involved in endocytosis.</text>
</comment>
<organism evidence="5 6">
    <name type="scientific">Phycomyces blakesleeanus</name>
    <dbReference type="NCBI Taxonomy" id="4837"/>
    <lineage>
        <taxon>Eukaryota</taxon>
        <taxon>Fungi</taxon>
        <taxon>Fungi incertae sedis</taxon>
        <taxon>Mucoromycota</taxon>
        <taxon>Mucoromycotina</taxon>
        <taxon>Mucoromycetes</taxon>
        <taxon>Mucorales</taxon>
        <taxon>Phycomycetaceae</taxon>
        <taxon>Phycomyces</taxon>
    </lineage>
</organism>
<comment type="caution">
    <text evidence="5">The sequence shown here is derived from an EMBL/GenBank/DDBJ whole genome shotgun (WGS) entry which is preliminary data.</text>
</comment>
<reference evidence="5 6" key="1">
    <citation type="submission" date="2024-04" db="EMBL/GenBank/DDBJ databases">
        <title>Symmetric and asymmetric DNA N6-adenine methylation regulates different biological responses in Mucorales.</title>
        <authorList>
            <consortium name="Lawrence Berkeley National Laboratory"/>
            <person name="Lax C."/>
            <person name="Mondo S.J."/>
            <person name="Osorio-Concepcion M."/>
            <person name="Muszewska A."/>
            <person name="Corrochano-Luque M."/>
            <person name="Gutierrez G."/>
            <person name="Riley R."/>
            <person name="Lipzen A."/>
            <person name="Guo J."/>
            <person name="Hundley H."/>
            <person name="Amirebrahimi M."/>
            <person name="Ng V."/>
            <person name="Lorenzo-Gutierrez D."/>
            <person name="Binder U."/>
            <person name="Yang J."/>
            <person name="Song Y."/>
            <person name="Canovas D."/>
            <person name="Navarro E."/>
            <person name="Freitag M."/>
            <person name="Gabaldon T."/>
            <person name="Grigoriev I.V."/>
            <person name="Corrochano L.M."/>
            <person name="Nicolas F.E."/>
            <person name="Garre V."/>
        </authorList>
    </citation>
    <scope>NUCLEOTIDE SEQUENCE [LARGE SCALE GENOMIC DNA]</scope>
    <source>
        <strain evidence="5 6">L51</strain>
    </source>
</reference>
<dbReference type="SMART" id="SM00028">
    <property type="entry name" value="TPR"/>
    <property type="match status" value="4"/>
</dbReference>
<evidence type="ECO:0000313" key="5">
    <source>
        <dbReference type="EMBL" id="KAL0076844.1"/>
    </source>
</evidence>
<dbReference type="SUPFAM" id="SSF48452">
    <property type="entry name" value="TPR-like"/>
    <property type="match status" value="1"/>
</dbReference>
<dbReference type="Proteomes" id="UP001448207">
    <property type="component" value="Unassembled WGS sequence"/>
</dbReference>
<dbReference type="Pfam" id="PF13432">
    <property type="entry name" value="TPR_16"/>
    <property type="match status" value="1"/>
</dbReference>
<accession>A0ABR3ALY7</accession>
<evidence type="ECO:0000256" key="3">
    <source>
        <dbReference type="PROSITE-ProRule" id="PRU00339"/>
    </source>
</evidence>
<feature type="region of interest" description="Disordered" evidence="4">
    <location>
        <begin position="622"/>
        <end position="702"/>
    </location>
</feature>